<evidence type="ECO:0000313" key="5">
    <source>
        <dbReference type="EMBL" id="CAI2718618.1"/>
    </source>
</evidence>
<dbReference type="InterPro" id="IPR006129">
    <property type="entry name" value="AdhesinB"/>
</dbReference>
<dbReference type="InterPro" id="IPR006128">
    <property type="entry name" value="Lipoprotein_PsaA-like"/>
</dbReference>
<dbReference type="PANTHER" id="PTHR42953:SF2">
    <property type="entry name" value="ADHESION PROTEIN"/>
    <property type="match status" value="1"/>
</dbReference>
<reference evidence="5 6" key="1">
    <citation type="submission" date="2022-09" db="EMBL/GenBank/DDBJ databases">
        <authorList>
            <person name="Kop L."/>
        </authorList>
    </citation>
    <scope>NUCLEOTIDE SEQUENCE [LARGE SCALE GENOMIC DNA]</scope>
    <source>
        <strain evidence="5 6">347</strain>
    </source>
</reference>
<dbReference type="InterPro" id="IPR050492">
    <property type="entry name" value="Bact_metal-bind_prot9"/>
</dbReference>
<keyword evidence="3" id="KW-0732">Signal</keyword>
<evidence type="ECO:0000313" key="6">
    <source>
        <dbReference type="Proteomes" id="UP001157733"/>
    </source>
</evidence>
<accession>A0ABN8W3F2</accession>
<dbReference type="Pfam" id="PF01297">
    <property type="entry name" value="ZnuA"/>
    <property type="match status" value="1"/>
</dbReference>
<evidence type="ECO:0000256" key="2">
    <source>
        <dbReference type="ARBA" id="ARBA00022448"/>
    </source>
</evidence>
<dbReference type="PANTHER" id="PTHR42953">
    <property type="entry name" value="HIGH-AFFINITY ZINC UPTAKE SYSTEM PROTEIN ZNUA-RELATED"/>
    <property type="match status" value="1"/>
</dbReference>
<comment type="similarity">
    <text evidence="1 4">Belongs to the bacterial solute-binding protein 9 family.</text>
</comment>
<organism evidence="5 6">
    <name type="scientific">Nitrospina watsonii</name>
    <dbReference type="NCBI Taxonomy" id="1323948"/>
    <lineage>
        <taxon>Bacteria</taxon>
        <taxon>Pseudomonadati</taxon>
        <taxon>Nitrospinota/Tectimicrobiota group</taxon>
        <taxon>Nitrospinota</taxon>
        <taxon>Nitrospinia</taxon>
        <taxon>Nitrospinales</taxon>
        <taxon>Nitrospinaceae</taxon>
        <taxon>Nitrospina</taxon>
    </lineage>
</organism>
<dbReference type="SUPFAM" id="SSF53807">
    <property type="entry name" value="Helical backbone' metal receptor"/>
    <property type="match status" value="1"/>
</dbReference>
<keyword evidence="2 4" id="KW-0813">Transport</keyword>
<sequence length="315" mass="35000">MTNHRNLQSGLRPVFWAGIGIALLLLLSALPAHAVMKVVTTTEDLASLTREVGGQHVEVASLTRGYQDPHFVQAKPSLMVTLHGAELLIYQGLDLEVGWLPLLIQGARNSKIRYGEPGLLDMSLAIDPIQVPETPVDRSMGDVHPFGNPHYTLDPENIKPMVFLLADHLTKLDPAHESDFAANRDSFVKRFEERLAQWKRIMEPMKGVRLVTYHRTWDYFLQRFGIESIGTVEVKPGVQPTPSHLAQLADKMKSQKVDVILQASYYRLRFSELLAEKTEAKVLSLPPGVGGVPEAGTTIAFFDFLISTIYGASLP</sequence>
<evidence type="ECO:0000256" key="4">
    <source>
        <dbReference type="RuleBase" id="RU003512"/>
    </source>
</evidence>
<evidence type="ECO:0000256" key="3">
    <source>
        <dbReference type="ARBA" id="ARBA00022729"/>
    </source>
</evidence>
<dbReference type="Proteomes" id="UP001157733">
    <property type="component" value="Chromosome"/>
</dbReference>
<dbReference type="EMBL" id="OX336137">
    <property type="protein sequence ID" value="CAI2718618.1"/>
    <property type="molecule type" value="Genomic_DNA"/>
</dbReference>
<keyword evidence="6" id="KW-1185">Reference proteome</keyword>
<dbReference type="RefSeq" id="WP_282011509.1">
    <property type="nucleotide sequence ID" value="NZ_OX336137.1"/>
</dbReference>
<protein>
    <submittedName>
        <fullName evidence="5">ABC-type metal ion ABC transporter, periplasmic component</fullName>
    </submittedName>
</protein>
<dbReference type="Gene3D" id="3.40.50.1980">
    <property type="entry name" value="Nitrogenase molybdenum iron protein domain"/>
    <property type="match status" value="2"/>
</dbReference>
<proteinExistence type="inferred from homology"/>
<evidence type="ECO:0000256" key="1">
    <source>
        <dbReference type="ARBA" id="ARBA00011028"/>
    </source>
</evidence>
<dbReference type="PRINTS" id="PR00691">
    <property type="entry name" value="ADHESINB"/>
</dbReference>
<name>A0ABN8W3F2_9BACT</name>
<dbReference type="PRINTS" id="PR00690">
    <property type="entry name" value="ADHESNFAMILY"/>
</dbReference>
<gene>
    <name evidence="5" type="ORF">NSPWAT_1759</name>
</gene>
<dbReference type="InterPro" id="IPR006127">
    <property type="entry name" value="ZnuA-like"/>
</dbReference>